<feature type="region of interest" description="Disordered" evidence="1">
    <location>
        <begin position="1"/>
        <end position="23"/>
    </location>
</feature>
<feature type="non-terminal residue" evidence="2">
    <location>
        <position position="237"/>
    </location>
</feature>
<keyword evidence="3" id="KW-1185">Reference proteome</keyword>
<evidence type="ECO:0000313" key="2">
    <source>
        <dbReference type="EMBL" id="KAF6742023.1"/>
    </source>
</evidence>
<protein>
    <submittedName>
        <fullName evidence="2">Uncharacterized protein</fullName>
    </submittedName>
</protein>
<gene>
    <name evidence="2" type="ORF">DFP72DRAFT_940763</name>
</gene>
<reference evidence="2 3" key="1">
    <citation type="submission" date="2020-07" db="EMBL/GenBank/DDBJ databases">
        <title>Comparative genomics of pyrophilous fungi reveals a link between fire events and developmental genes.</title>
        <authorList>
            <consortium name="DOE Joint Genome Institute"/>
            <person name="Steindorff A.S."/>
            <person name="Carver A."/>
            <person name="Calhoun S."/>
            <person name="Stillman K."/>
            <person name="Liu H."/>
            <person name="Lipzen A."/>
            <person name="Pangilinan J."/>
            <person name="Labutti K."/>
            <person name="Bruns T.D."/>
            <person name="Grigoriev I.V."/>
        </authorList>
    </citation>
    <scope>NUCLEOTIDE SEQUENCE [LARGE SCALE GENOMIC DNA]</scope>
    <source>
        <strain evidence="2 3">CBS 144469</strain>
    </source>
</reference>
<proteinExistence type="predicted"/>
<evidence type="ECO:0000256" key="1">
    <source>
        <dbReference type="SAM" id="MobiDB-lite"/>
    </source>
</evidence>
<dbReference type="Proteomes" id="UP000521943">
    <property type="component" value="Unassembled WGS sequence"/>
</dbReference>
<accession>A0A8H6LSE8</accession>
<sequence>MEPERSRKEREDRGTSGIRKEMGTGGVRWFPEVRFQLRKPRNEPDPEMVEAVNASTFWAIYEQELCRAAFQHRDGVDDEEFMEELNAAFEHAWDRQQIEGGHDIPREFIHPLQWRFGAELQVKLEFPKPMYDRKGSWAEEAVRITVRNAQGTVAWRLERVDQKLPCHLAPPSVPESMELDPSRRLPPILLHHSPPAHPEFIPHPTPPHLEPVPRKVEPQFRTPIRQVSFHHSSPANP</sequence>
<name>A0A8H6LSE8_9AGAR</name>
<dbReference type="AlphaFoldDB" id="A0A8H6LSE8"/>
<comment type="caution">
    <text evidence="2">The sequence shown here is derived from an EMBL/GenBank/DDBJ whole genome shotgun (WGS) entry which is preliminary data.</text>
</comment>
<organism evidence="2 3">
    <name type="scientific">Ephemerocybe angulata</name>
    <dbReference type="NCBI Taxonomy" id="980116"/>
    <lineage>
        <taxon>Eukaryota</taxon>
        <taxon>Fungi</taxon>
        <taxon>Dikarya</taxon>
        <taxon>Basidiomycota</taxon>
        <taxon>Agaricomycotina</taxon>
        <taxon>Agaricomycetes</taxon>
        <taxon>Agaricomycetidae</taxon>
        <taxon>Agaricales</taxon>
        <taxon>Agaricineae</taxon>
        <taxon>Psathyrellaceae</taxon>
        <taxon>Ephemerocybe</taxon>
    </lineage>
</organism>
<feature type="compositionally biased region" description="Basic and acidic residues" evidence="1">
    <location>
        <begin position="1"/>
        <end position="22"/>
    </location>
</feature>
<dbReference type="EMBL" id="JACGCI010000207">
    <property type="protein sequence ID" value="KAF6742023.1"/>
    <property type="molecule type" value="Genomic_DNA"/>
</dbReference>
<evidence type="ECO:0000313" key="3">
    <source>
        <dbReference type="Proteomes" id="UP000521943"/>
    </source>
</evidence>